<evidence type="ECO:0000256" key="4">
    <source>
        <dbReference type="ARBA" id="ARBA00022729"/>
    </source>
</evidence>
<evidence type="ECO:0000256" key="3">
    <source>
        <dbReference type="ARBA" id="ARBA00012744"/>
    </source>
</evidence>
<feature type="domain" description="Glycoside hydrolase family 3 N-terminal" evidence="7">
    <location>
        <begin position="39"/>
        <end position="147"/>
    </location>
</feature>
<dbReference type="PANTHER" id="PTHR30620">
    <property type="entry name" value="PERIPLASMIC BETA-GLUCOSIDASE-RELATED"/>
    <property type="match status" value="1"/>
</dbReference>
<dbReference type="InterPro" id="IPR036962">
    <property type="entry name" value="Glyco_hydro_3_N_sf"/>
</dbReference>
<dbReference type="Pfam" id="PF00933">
    <property type="entry name" value="Glyco_hydro_3"/>
    <property type="match status" value="1"/>
</dbReference>
<reference evidence="8" key="1">
    <citation type="submission" date="2013-08" db="EMBL/GenBank/DDBJ databases">
        <authorList>
            <person name="Mendez C."/>
            <person name="Richter M."/>
            <person name="Ferrer M."/>
            <person name="Sanchez J."/>
        </authorList>
    </citation>
    <scope>NUCLEOTIDE SEQUENCE</scope>
</reference>
<dbReference type="InterPro" id="IPR051915">
    <property type="entry name" value="Cellulose_Degrad_GH3"/>
</dbReference>
<evidence type="ECO:0000256" key="1">
    <source>
        <dbReference type="ARBA" id="ARBA00000448"/>
    </source>
</evidence>
<proteinExistence type="inferred from homology"/>
<dbReference type="InterPro" id="IPR001764">
    <property type="entry name" value="Glyco_hydro_3_N"/>
</dbReference>
<dbReference type="PANTHER" id="PTHR30620:SF16">
    <property type="entry name" value="LYSOSOMAL BETA GLUCOSIDASE"/>
    <property type="match status" value="1"/>
</dbReference>
<comment type="caution">
    <text evidence="8">The sequence shown here is derived from an EMBL/GenBank/DDBJ whole genome shotgun (WGS) entry which is preliminary data.</text>
</comment>
<dbReference type="GO" id="GO:0008422">
    <property type="term" value="F:beta-glucosidase activity"/>
    <property type="evidence" value="ECO:0007669"/>
    <property type="project" value="UniProtKB-EC"/>
</dbReference>
<keyword evidence="6 8" id="KW-0326">Glycosidase</keyword>
<comment type="similarity">
    <text evidence="2">Belongs to the glycosyl hydrolase 3 family.</text>
</comment>
<sequence>MLLAIFTCVSVAIAKPVSVPPQSGRAMHAFVDHLLARMTLQEKVGQLSILGRGHKGLKKLIREGLLGGTNGVLPGVDVLAYTRRMQKLAMQSPLKIPLWFMGDVNHGFRTIFPVPLALAATWNPALVEQVQHAAATEATAAGVDWTLPRWSISAATRAGAGWWKVPAKTPILTR</sequence>
<dbReference type="EMBL" id="AUZY01010900">
    <property type="protein sequence ID" value="EQD36799.1"/>
    <property type="molecule type" value="Genomic_DNA"/>
</dbReference>
<accession>T1A7D0</accession>
<evidence type="ECO:0000256" key="2">
    <source>
        <dbReference type="ARBA" id="ARBA00005336"/>
    </source>
</evidence>
<dbReference type="Gene3D" id="3.20.20.300">
    <property type="entry name" value="Glycoside hydrolase, family 3, N-terminal domain"/>
    <property type="match status" value="1"/>
</dbReference>
<comment type="catalytic activity">
    <reaction evidence="1">
        <text>Hydrolysis of terminal, non-reducing beta-D-glucosyl residues with release of beta-D-glucose.</text>
        <dbReference type="EC" id="3.2.1.21"/>
    </reaction>
</comment>
<reference evidence="8" key="2">
    <citation type="journal article" date="2014" name="ISME J.">
        <title>Microbial stratification in low pH oxic and suboxic macroscopic growths along an acid mine drainage.</title>
        <authorList>
            <person name="Mendez-Garcia C."/>
            <person name="Mesa V."/>
            <person name="Sprenger R.R."/>
            <person name="Richter M."/>
            <person name="Diez M.S."/>
            <person name="Solano J."/>
            <person name="Bargiela R."/>
            <person name="Golyshina O.V."/>
            <person name="Manteca A."/>
            <person name="Ramos J.L."/>
            <person name="Gallego J.R."/>
            <person name="Llorente I."/>
            <person name="Martins Dos Santos V.A."/>
            <person name="Jensen O.N."/>
            <person name="Pelaez A.I."/>
            <person name="Sanchez J."/>
            <person name="Ferrer M."/>
        </authorList>
    </citation>
    <scope>NUCLEOTIDE SEQUENCE</scope>
</reference>
<evidence type="ECO:0000313" key="8">
    <source>
        <dbReference type="EMBL" id="EQD36799.1"/>
    </source>
</evidence>
<keyword evidence="5 8" id="KW-0378">Hydrolase</keyword>
<organism evidence="8">
    <name type="scientific">mine drainage metagenome</name>
    <dbReference type="NCBI Taxonomy" id="410659"/>
    <lineage>
        <taxon>unclassified sequences</taxon>
        <taxon>metagenomes</taxon>
        <taxon>ecological metagenomes</taxon>
    </lineage>
</organism>
<dbReference type="SUPFAM" id="SSF51445">
    <property type="entry name" value="(Trans)glycosidases"/>
    <property type="match status" value="1"/>
</dbReference>
<dbReference type="InterPro" id="IPR017853">
    <property type="entry name" value="GH"/>
</dbReference>
<dbReference type="GO" id="GO:0009251">
    <property type="term" value="P:glucan catabolic process"/>
    <property type="evidence" value="ECO:0007669"/>
    <property type="project" value="TreeGrafter"/>
</dbReference>
<evidence type="ECO:0000256" key="5">
    <source>
        <dbReference type="ARBA" id="ARBA00022801"/>
    </source>
</evidence>
<gene>
    <name evidence="8" type="ORF">B1B_16389</name>
</gene>
<dbReference type="AlphaFoldDB" id="T1A7D0"/>
<protein>
    <recommendedName>
        <fullName evidence="3">beta-glucosidase</fullName>
        <ecNumber evidence="3">3.2.1.21</ecNumber>
    </recommendedName>
</protein>
<evidence type="ECO:0000259" key="7">
    <source>
        <dbReference type="Pfam" id="PF00933"/>
    </source>
</evidence>
<keyword evidence="4" id="KW-0732">Signal</keyword>
<evidence type="ECO:0000256" key="6">
    <source>
        <dbReference type="ARBA" id="ARBA00023295"/>
    </source>
</evidence>
<name>T1A7D0_9ZZZZ</name>
<dbReference type="EC" id="3.2.1.21" evidence="3"/>